<name>A0ABD2W047_9HYME</name>
<dbReference type="InterPro" id="IPR039698">
    <property type="entry name" value="Dfg10/SRD5A3"/>
</dbReference>
<keyword evidence="9" id="KW-0256">Endoplasmic reticulum</keyword>
<dbReference type="PANTHER" id="PTHR14624">
    <property type="entry name" value="DFG10 PROTEIN"/>
    <property type="match status" value="1"/>
</dbReference>
<dbReference type="Proteomes" id="UP001627154">
    <property type="component" value="Unassembled WGS sequence"/>
</dbReference>
<evidence type="ECO:0000313" key="12">
    <source>
        <dbReference type="Proteomes" id="UP001627154"/>
    </source>
</evidence>
<dbReference type="GO" id="GO:0160198">
    <property type="term" value="F:polyprenal reductase activity"/>
    <property type="evidence" value="ECO:0007669"/>
    <property type="project" value="UniProtKB-EC"/>
</dbReference>
<feature type="transmembrane region" description="Helical" evidence="9">
    <location>
        <begin position="244"/>
        <end position="268"/>
    </location>
</feature>
<evidence type="ECO:0000256" key="7">
    <source>
        <dbReference type="ARBA" id="ARBA00047186"/>
    </source>
</evidence>
<evidence type="ECO:0000256" key="1">
    <source>
        <dbReference type="ARBA" id="ARBA00004127"/>
    </source>
</evidence>
<dbReference type="GO" id="GO:0005789">
    <property type="term" value="C:endoplasmic reticulum membrane"/>
    <property type="evidence" value="ECO:0007669"/>
    <property type="project" value="UniProtKB-SubCell"/>
</dbReference>
<dbReference type="GO" id="GO:0016095">
    <property type="term" value="P:polyprenol catabolic process"/>
    <property type="evidence" value="ECO:0007669"/>
    <property type="project" value="UniProtKB-UniRule"/>
</dbReference>
<evidence type="ECO:0000256" key="6">
    <source>
        <dbReference type="ARBA" id="ARBA00046320"/>
    </source>
</evidence>
<evidence type="ECO:0000256" key="2">
    <source>
        <dbReference type="ARBA" id="ARBA00012522"/>
    </source>
</evidence>
<feature type="transmembrane region" description="Helical" evidence="9">
    <location>
        <begin position="66"/>
        <end position="87"/>
    </location>
</feature>
<evidence type="ECO:0000256" key="4">
    <source>
        <dbReference type="ARBA" id="ARBA00022989"/>
    </source>
</evidence>
<feature type="domain" description="3-oxo-5-alpha-steroid 4-dehydrogenase C-terminal" evidence="10">
    <location>
        <begin position="189"/>
        <end position="300"/>
    </location>
</feature>
<comment type="catalytic activity">
    <reaction evidence="8 9">
        <text>a di-trans,poly-cis-dolichal + NADP(+) = a di-trans,poly-cis-polyprenal + NADPH + H(+)</text>
        <dbReference type="Rhea" id="RHEA:80727"/>
        <dbReference type="Rhea" id="RHEA-COMP:19536"/>
        <dbReference type="Rhea" id="RHEA-COMP:19537"/>
        <dbReference type="ChEBI" id="CHEBI:15378"/>
        <dbReference type="ChEBI" id="CHEBI:57783"/>
        <dbReference type="ChEBI" id="CHEBI:58349"/>
        <dbReference type="ChEBI" id="CHEBI:231623"/>
        <dbReference type="ChEBI" id="CHEBI:231637"/>
        <dbReference type="EC" id="1.3.1.94"/>
    </reaction>
    <physiologicalReaction direction="right-to-left" evidence="8 9">
        <dbReference type="Rhea" id="RHEA:80729"/>
    </physiologicalReaction>
</comment>
<protein>
    <recommendedName>
        <fullName evidence="7 9">Polyprenal reductase</fullName>
        <ecNumber evidence="2 9">1.3.1.94</ecNumber>
    </recommendedName>
</protein>
<evidence type="ECO:0000256" key="3">
    <source>
        <dbReference type="ARBA" id="ARBA00022692"/>
    </source>
</evidence>
<keyword evidence="3 9" id="KW-0812">Transmembrane</keyword>
<evidence type="ECO:0000256" key="9">
    <source>
        <dbReference type="RuleBase" id="RU367081"/>
    </source>
</evidence>
<dbReference type="GO" id="GO:0102389">
    <property type="term" value="F:polyprenol reductase activity"/>
    <property type="evidence" value="ECO:0007669"/>
    <property type="project" value="UniProtKB-UniRule"/>
</dbReference>
<keyword evidence="9" id="KW-0521">NADP</keyword>
<keyword evidence="4 9" id="KW-1133">Transmembrane helix</keyword>
<evidence type="ECO:0000256" key="5">
    <source>
        <dbReference type="ARBA" id="ARBA00023136"/>
    </source>
</evidence>
<dbReference type="InterPro" id="IPR001104">
    <property type="entry name" value="3-oxo-5_a-steroid_4-DH_C"/>
</dbReference>
<dbReference type="GO" id="GO:0006488">
    <property type="term" value="P:dolichol-linked oligosaccharide biosynthetic process"/>
    <property type="evidence" value="ECO:0007669"/>
    <property type="project" value="UniProtKB-UniRule"/>
</dbReference>
<keyword evidence="5 9" id="KW-0472">Membrane</keyword>
<comment type="pathway">
    <text evidence="9">Protein modification; protein glycosylation.</text>
</comment>
<evidence type="ECO:0000256" key="8">
    <source>
        <dbReference type="ARBA" id="ARBA00049427"/>
    </source>
</evidence>
<feature type="transmembrane region" description="Helical" evidence="9">
    <location>
        <begin position="147"/>
        <end position="164"/>
    </location>
</feature>
<comment type="similarity">
    <text evidence="6 9">Belongs to the steroid 5-alpha reductase family. Polyprenal reductase subfamily.</text>
</comment>
<gene>
    <name evidence="11" type="ORF">TKK_018260</name>
</gene>
<dbReference type="EMBL" id="JBJJXI010000147">
    <property type="protein sequence ID" value="KAL3386405.1"/>
    <property type="molecule type" value="Genomic_DNA"/>
</dbReference>
<keyword evidence="9" id="KW-0560">Oxidoreductase</keyword>
<sequence length="300" mass="34835">MALNLIKVLFLFKACTTGGIGLLINSFEPYLPVALLKVFKYGKFASTAQDRFLEKLEVPKRWFKHFYVLAGPLSTLTLVIFVNRYFMNQPLPNFVVNTLEFCLNKPIPFNAENVLLGLIIFMIHCWKRFYETHFISIFSDTYMNFSIYLVGLSHYVGTIISIIGETHNISNNKSIQLDWSRLTVIDYMFASIFLLASYVQLRTNKILASLRKDKNGKVVTKKHKIPHGGLFEFISAPLQLTEMILYICLLVILRGASTYCYIAFWVIVNQLECAYMSHKWSIETFKDYPKNRYTVIPYIY</sequence>
<reference evidence="11 12" key="1">
    <citation type="journal article" date="2024" name="bioRxiv">
        <title>A reference genome for Trichogramma kaykai: A tiny desert-dwelling parasitoid wasp with competing sex-ratio distorters.</title>
        <authorList>
            <person name="Culotta J."/>
            <person name="Lindsey A.R."/>
        </authorList>
    </citation>
    <scope>NUCLEOTIDE SEQUENCE [LARGE SCALE GENOMIC DNA]</scope>
    <source>
        <strain evidence="11 12">KSX58</strain>
    </source>
</reference>
<comment type="subcellular location">
    <subcellularLocation>
        <location evidence="1">Endomembrane system</location>
        <topology evidence="1">Multi-pass membrane protein</topology>
    </subcellularLocation>
    <subcellularLocation>
        <location evidence="9">Endoplasmic reticulum membrane</location>
    </subcellularLocation>
</comment>
<dbReference type="PANTHER" id="PTHR14624:SF0">
    <property type="entry name" value="POLYPRENOL REDUCTASE"/>
    <property type="match status" value="1"/>
</dbReference>
<keyword evidence="12" id="KW-1185">Reference proteome</keyword>
<dbReference type="Pfam" id="PF02544">
    <property type="entry name" value="Steroid_dh"/>
    <property type="match status" value="1"/>
</dbReference>
<feature type="transmembrane region" description="Helical" evidence="9">
    <location>
        <begin position="107"/>
        <end position="126"/>
    </location>
</feature>
<evidence type="ECO:0000259" key="10">
    <source>
        <dbReference type="Pfam" id="PF02544"/>
    </source>
</evidence>
<proteinExistence type="inferred from homology"/>
<feature type="transmembrane region" description="Helical" evidence="9">
    <location>
        <begin position="184"/>
        <end position="201"/>
    </location>
</feature>
<dbReference type="AlphaFoldDB" id="A0ABD2W047"/>
<comment type="caution">
    <text evidence="11">The sequence shown here is derived from an EMBL/GenBank/DDBJ whole genome shotgun (WGS) entry which is preliminary data.</text>
</comment>
<dbReference type="EC" id="1.3.1.94" evidence="2 9"/>
<dbReference type="PROSITE" id="PS50244">
    <property type="entry name" value="S5A_REDUCTASE"/>
    <property type="match status" value="1"/>
</dbReference>
<comment type="function">
    <text evidence="9">Plays a key role in early steps of protein N-linked glycosylation by being involved in the conversion of polyprenol into dolichol. Acts as a polyprenal reductase that mediates the reduction of polyprenal into dolichal in a NADP-dependent mechanism. Dolichols are required for the synthesis of dolichol-linked monosaccharides and the oligosaccharide precursor used for N-glycosylation.</text>
</comment>
<organism evidence="11 12">
    <name type="scientific">Trichogramma kaykai</name>
    <dbReference type="NCBI Taxonomy" id="54128"/>
    <lineage>
        <taxon>Eukaryota</taxon>
        <taxon>Metazoa</taxon>
        <taxon>Ecdysozoa</taxon>
        <taxon>Arthropoda</taxon>
        <taxon>Hexapoda</taxon>
        <taxon>Insecta</taxon>
        <taxon>Pterygota</taxon>
        <taxon>Neoptera</taxon>
        <taxon>Endopterygota</taxon>
        <taxon>Hymenoptera</taxon>
        <taxon>Apocrita</taxon>
        <taxon>Proctotrupomorpha</taxon>
        <taxon>Chalcidoidea</taxon>
        <taxon>Trichogrammatidae</taxon>
        <taxon>Trichogramma</taxon>
    </lineage>
</organism>
<evidence type="ECO:0000313" key="11">
    <source>
        <dbReference type="EMBL" id="KAL3386405.1"/>
    </source>
</evidence>
<accession>A0ABD2W047</accession>